<evidence type="ECO:0000313" key="3">
    <source>
        <dbReference type="Proteomes" id="UP000799429"/>
    </source>
</evidence>
<gene>
    <name evidence="2" type="ORF">M501DRAFT_1000990</name>
</gene>
<accession>A0A9P4SFS9</accession>
<feature type="region of interest" description="Disordered" evidence="1">
    <location>
        <begin position="1"/>
        <end position="78"/>
    </location>
</feature>
<evidence type="ECO:0000313" key="2">
    <source>
        <dbReference type="EMBL" id="KAF2841712.1"/>
    </source>
</evidence>
<evidence type="ECO:0000256" key="1">
    <source>
        <dbReference type="SAM" id="MobiDB-lite"/>
    </source>
</evidence>
<dbReference type="AlphaFoldDB" id="A0A9P4SFS9"/>
<proteinExistence type="predicted"/>
<dbReference type="EMBL" id="MU006091">
    <property type="protein sequence ID" value="KAF2841712.1"/>
    <property type="molecule type" value="Genomic_DNA"/>
</dbReference>
<sequence length="368" mass="41605">MSFFKRSSKEKEPSSSSNTNDGTAAPECTMDNSLLRPPSYEDTEPDKRRSRNSSPHSTHSYTNPEGSSSTGGNLTSRTLSKRPMPLSLAFLFDHQITVDSLSSFLILYFSIDLLHPVPKPDDLFAYLTPLELRGWVGLGRAISRGRDVESSGLMAACNQIGISAEHVSERVMRFSNRERMRRTESAALGTDNEAHEAIRNHLLIVKVLISRPRLGVGTSRLRERKVELNRRVDDLLSLWITPYLRYLSGESDQPYPNLPTNTLRQQRSRVMWEYFEMREIVRELPDIIYSGTEPPYCTGAFRPIDNAWGMPQPEPVTDSEADIQGLRQRNSVLTKRITELQTRINILNVGEPESAVGVDVAEPPPYER</sequence>
<feature type="compositionally biased region" description="Polar residues" evidence="1">
    <location>
        <begin position="52"/>
        <end position="78"/>
    </location>
</feature>
<reference evidence="2" key="1">
    <citation type="journal article" date="2020" name="Stud. Mycol.">
        <title>101 Dothideomycetes genomes: a test case for predicting lifestyles and emergence of pathogens.</title>
        <authorList>
            <person name="Haridas S."/>
            <person name="Albert R."/>
            <person name="Binder M."/>
            <person name="Bloem J."/>
            <person name="Labutti K."/>
            <person name="Salamov A."/>
            <person name="Andreopoulos B."/>
            <person name="Baker S."/>
            <person name="Barry K."/>
            <person name="Bills G."/>
            <person name="Bluhm B."/>
            <person name="Cannon C."/>
            <person name="Castanera R."/>
            <person name="Culley D."/>
            <person name="Daum C."/>
            <person name="Ezra D."/>
            <person name="Gonzalez J."/>
            <person name="Henrissat B."/>
            <person name="Kuo A."/>
            <person name="Liang C."/>
            <person name="Lipzen A."/>
            <person name="Lutzoni F."/>
            <person name="Magnuson J."/>
            <person name="Mondo S."/>
            <person name="Nolan M."/>
            <person name="Ohm R."/>
            <person name="Pangilinan J."/>
            <person name="Park H.-J."/>
            <person name="Ramirez L."/>
            <person name="Alfaro M."/>
            <person name="Sun H."/>
            <person name="Tritt A."/>
            <person name="Yoshinaga Y."/>
            <person name="Zwiers L.-H."/>
            <person name="Turgeon B."/>
            <person name="Goodwin S."/>
            <person name="Spatafora J."/>
            <person name="Crous P."/>
            <person name="Grigoriev I."/>
        </authorList>
    </citation>
    <scope>NUCLEOTIDE SEQUENCE</scope>
    <source>
        <strain evidence="2">CBS 101060</strain>
    </source>
</reference>
<keyword evidence="3" id="KW-1185">Reference proteome</keyword>
<dbReference type="Proteomes" id="UP000799429">
    <property type="component" value="Unassembled WGS sequence"/>
</dbReference>
<name>A0A9P4SFS9_9PEZI</name>
<organism evidence="2 3">
    <name type="scientific">Patellaria atrata CBS 101060</name>
    <dbReference type="NCBI Taxonomy" id="1346257"/>
    <lineage>
        <taxon>Eukaryota</taxon>
        <taxon>Fungi</taxon>
        <taxon>Dikarya</taxon>
        <taxon>Ascomycota</taxon>
        <taxon>Pezizomycotina</taxon>
        <taxon>Dothideomycetes</taxon>
        <taxon>Dothideomycetes incertae sedis</taxon>
        <taxon>Patellariales</taxon>
        <taxon>Patellariaceae</taxon>
        <taxon>Patellaria</taxon>
    </lineage>
</organism>
<comment type="caution">
    <text evidence="2">The sequence shown here is derived from an EMBL/GenBank/DDBJ whole genome shotgun (WGS) entry which is preliminary data.</text>
</comment>
<protein>
    <submittedName>
        <fullName evidence="2">Uncharacterized protein</fullName>
    </submittedName>
</protein>